<name>A0A1Y3PD02_9BACI</name>
<evidence type="ECO:0000313" key="2">
    <source>
        <dbReference type="Proteomes" id="UP000196475"/>
    </source>
</evidence>
<dbReference type="AlphaFoldDB" id="A0A1Y3PD02"/>
<organism evidence="1 2">
    <name type="scientific">Bacillus thermozeamaize</name>
    <dbReference type="NCBI Taxonomy" id="230954"/>
    <lineage>
        <taxon>Bacteria</taxon>
        <taxon>Bacillati</taxon>
        <taxon>Bacillota</taxon>
        <taxon>Bacilli</taxon>
        <taxon>Bacillales</taxon>
        <taxon>Bacillaceae</taxon>
        <taxon>Bacillus</taxon>
    </lineage>
</organism>
<accession>A0A1Y3PD02</accession>
<sequence>MYLVRCEPAGRELIVSHDCPASRFGRTCRHIHEAVAAYERWQWWEPKKRIVPVQKRIALQPEWDQVQLTPSPEDILRAVVQNAS</sequence>
<dbReference type="EMBL" id="LZRT01000108">
    <property type="protein sequence ID" value="OUM85225.1"/>
    <property type="molecule type" value="Genomic_DNA"/>
</dbReference>
<reference evidence="2" key="1">
    <citation type="submission" date="2016-06" db="EMBL/GenBank/DDBJ databases">
        <authorList>
            <person name="Nascimento L."/>
            <person name="Pereira R.V."/>
            <person name="Martins L.F."/>
            <person name="Quaggio R.B."/>
            <person name="Silva A.M."/>
            <person name="Setubal J.C."/>
        </authorList>
    </citation>
    <scope>NUCLEOTIDE SEQUENCE [LARGE SCALE GENOMIC DNA]</scope>
</reference>
<protein>
    <recommendedName>
        <fullName evidence="3">SWIM-type domain-containing protein</fullName>
    </recommendedName>
</protein>
<comment type="caution">
    <text evidence="1">The sequence shown here is derived from an EMBL/GenBank/DDBJ whole genome shotgun (WGS) entry which is preliminary data.</text>
</comment>
<dbReference type="Proteomes" id="UP000196475">
    <property type="component" value="Unassembled WGS sequence"/>
</dbReference>
<evidence type="ECO:0008006" key="3">
    <source>
        <dbReference type="Google" id="ProtNLM"/>
    </source>
</evidence>
<gene>
    <name evidence="1" type="ORF">BAA01_00125</name>
</gene>
<evidence type="ECO:0000313" key="1">
    <source>
        <dbReference type="EMBL" id="OUM85225.1"/>
    </source>
</evidence>
<proteinExistence type="predicted"/>